<dbReference type="RefSeq" id="WP_203909820.1">
    <property type="nucleotide sequence ID" value="NZ_BONY01000023.1"/>
</dbReference>
<sequence>MRYALLLAPSANRVYTRSAAGLASSELKAFGTKVEETIVLGGLSYLVFEGEPESLPRLANLSSVCAIFELHGNDMLRPIGEPPLAHFDDDLLTIQKYAGKTNEHFTKLLLNVTALASSWDFLQRKFVVLDPVAGRGTTLNQALMYGWDAIGIEIDGKHVEAYAAFMKTYLQRKRIKHTADTTPVRRDGRRLGRRFDASIAGSQQVTLFDADTVEARKLMKAHCVDLIVADLPYNVVHKIGSPTQLLRAALPGWVELLRPGGALGMSWNTHLAPREQAITLLEEAGLRVSEGFDGFEHWVDQGITRDIVVARK</sequence>
<dbReference type="EMBL" id="BONY01000023">
    <property type="protein sequence ID" value="GIH05997.1"/>
    <property type="molecule type" value="Genomic_DNA"/>
</dbReference>
<dbReference type="Gene3D" id="3.40.50.150">
    <property type="entry name" value="Vaccinia Virus protein VP39"/>
    <property type="match status" value="1"/>
</dbReference>
<dbReference type="AlphaFoldDB" id="A0A8J3VH90"/>
<dbReference type="Proteomes" id="UP000612899">
    <property type="component" value="Unassembled WGS sequence"/>
</dbReference>
<gene>
    <name evidence="1" type="ORF">Rhe02_40640</name>
</gene>
<reference evidence="1" key="1">
    <citation type="submission" date="2021-01" db="EMBL/GenBank/DDBJ databases">
        <title>Whole genome shotgun sequence of Rhizocola hellebori NBRC 109834.</title>
        <authorList>
            <person name="Komaki H."/>
            <person name="Tamura T."/>
        </authorList>
    </citation>
    <scope>NUCLEOTIDE SEQUENCE</scope>
    <source>
        <strain evidence="1">NBRC 109834</strain>
    </source>
</reference>
<dbReference type="InterPro" id="IPR029063">
    <property type="entry name" value="SAM-dependent_MTases_sf"/>
</dbReference>
<name>A0A8J3VH90_9ACTN</name>
<organism evidence="1 2">
    <name type="scientific">Rhizocola hellebori</name>
    <dbReference type="NCBI Taxonomy" id="1392758"/>
    <lineage>
        <taxon>Bacteria</taxon>
        <taxon>Bacillati</taxon>
        <taxon>Actinomycetota</taxon>
        <taxon>Actinomycetes</taxon>
        <taxon>Micromonosporales</taxon>
        <taxon>Micromonosporaceae</taxon>
        <taxon>Rhizocola</taxon>
    </lineage>
</organism>
<comment type="caution">
    <text evidence="1">The sequence shown here is derived from an EMBL/GenBank/DDBJ whole genome shotgun (WGS) entry which is preliminary data.</text>
</comment>
<evidence type="ECO:0000313" key="2">
    <source>
        <dbReference type="Proteomes" id="UP000612899"/>
    </source>
</evidence>
<accession>A0A8J3VH90</accession>
<keyword evidence="2" id="KW-1185">Reference proteome</keyword>
<dbReference type="SUPFAM" id="SSF53335">
    <property type="entry name" value="S-adenosyl-L-methionine-dependent methyltransferases"/>
    <property type="match status" value="1"/>
</dbReference>
<evidence type="ECO:0000313" key="1">
    <source>
        <dbReference type="EMBL" id="GIH05997.1"/>
    </source>
</evidence>
<proteinExistence type="predicted"/>
<protein>
    <submittedName>
        <fullName evidence="1">Uncharacterized protein</fullName>
    </submittedName>
</protein>